<organism evidence="1 2">
    <name type="scientific">Streptomyces synnematoformans</name>
    <dbReference type="NCBI Taxonomy" id="415721"/>
    <lineage>
        <taxon>Bacteria</taxon>
        <taxon>Bacillati</taxon>
        <taxon>Actinomycetota</taxon>
        <taxon>Actinomycetes</taxon>
        <taxon>Kitasatosporales</taxon>
        <taxon>Streptomycetaceae</taxon>
        <taxon>Streptomyces</taxon>
    </lineage>
</organism>
<evidence type="ECO:0000313" key="1">
    <source>
        <dbReference type="EMBL" id="GAA2128191.1"/>
    </source>
</evidence>
<evidence type="ECO:0000313" key="2">
    <source>
        <dbReference type="Proteomes" id="UP001500443"/>
    </source>
</evidence>
<dbReference type="Proteomes" id="UP001500443">
    <property type="component" value="Unassembled WGS sequence"/>
</dbReference>
<proteinExistence type="predicted"/>
<accession>A0ABP5K736</accession>
<gene>
    <name evidence="1" type="ORF">GCM10009802_35280</name>
</gene>
<keyword evidence="2" id="KW-1185">Reference proteome</keyword>
<protein>
    <submittedName>
        <fullName evidence="1">Uncharacterized protein</fullName>
    </submittedName>
</protein>
<name>A0ABP5K736_9ACTN</name>
<reference evidence="2" key="1">
    <citation type="journal article" date="2019" name="Int. J. Syst. Evol. Microbiol.">
        <title>The Global Catalogue of Microorganisms (GCM) 10K type strain sequencing project: providing services to taxonomists for standard genome sequencing and annotation.</title>
        <authorList>
            <consortium name="The Broad Institute Genomics Platform"/>
            <consortium name="The Broad Institute Genome Sequencing Center for Infectious Disease"/>
            <person name="Wu L."/>
            <person name="Ma J."/>
        </authorList>
    </citation>
    <scope>NUCLEOTIDE SEQUENCE [LARGE SCALE GENOMIC DNA]</scope>
    <source>
        <strain evidence="2">JCM 15481</strain>
    </source>
</reference>
<comment type="caution">
    <text evidence="1">The sequence shown here is derived from an EMBL/GenBank/DDBJ whole genome shotgun (WGS) entry which is preliminary data.</text>
</comment>
<sequence length="101" mass="11680">MSIRMFRAKIKEDKVETAEKAAKELFAAIEEAKPEGVRYSWCKLPDGQTFVLVVDLEDDEKNPLLTMPAFQETMNGLKNEWISEPLQAEMMTQVGTYRLFY</sequence>
<dbReference type="RefSeq" id="WP_051438644.1">
    <property type="nucleotide sequence ID" value="NZ_BAAAPF010000112.1"/>
</dbReference>
<dbReference type="EMBL" id="BAAAPF010000112">
    <property type="protein sequence ID" value="GAA2128191.1"/>
    <property type="molecule type" value="Genomic_DNA"/>
</dbReference>